<dbReference type="SUPFAM" id="SSF47203">
    <property type="entry name" value="Acyl-CoA dehydrogenase C-terminal domain-like"/>
    <property type="match status" value="1"/>
</dbReference>
<keyword evidence="12" id="KW-0472">Membrane</keyword>
<evidence type="ECO:0000313" key="17">
    <source>
        <dbReference type="EMBL" id="AJD47881.1"/>
    </source>
</evidence>
<dbReference type="InterPro" id="IPR046373">
    <property type="entry name" value="Acyl-CoA_Oxase/DH_mid-dom_sf"/>
</dbReference>
<evidence type="ECO:0000256" key="10">
    <source>
        <dbReference type="ARBA" id="ARBA00047882"/>
    </source>
</evidence>
<dbReference type="Pfam" id="PF02770">
    <property type="entry name" value="Acyl-CoA_dh_M"/>
    <property type="match status" value="1"/>
</dbReference>
<dbReference type="InterPro" id="IPR009100">
    <property type="entry name" value="AcylCoA_DH/oxidase_NM_dom_sf"/>
</dbReference>
<evidence type="ECO:0000259" key="13">
    <source>
        <dbReference type="Pfam" id="PF00441"/>
    </source>
</evidence>
<feature type="transmembrane region" description="Helical" evidence="12">
    <location>
        <begin position="34"/>
        <end position="63"/>
    </location>
</feature>
<keyword evidence="9" id="KW-0560">Oxidoreductase</keyword>
<evidence type="ECO:0000259" key="14">
    <source>
        <dbReference type="Pfam" id="PF02770"/>
    </source>
</evidence>
<feature type="domain" description="Acyl-CoA oxidase/dehydrogenase middle" evidence="14">
    <location>
        <begin position="240"/>
        <end position="333"/>
    </location>
</feature>
<dbReference type="UniPathway" id="UPA00659"/>
<proteinExistence type="inferred from homology"/>
<dbReference type="RefSeq" id="WP_008739228.1">
    <property type="nucleotide sequence ID" value="NZ_CP004387.1"/>
</dbReference>
<dbReference type="Proteomes" id="UP000006764">
    <property type="component" value="Chromosome"/>
</dbReference>
<keyword evidence="7" id="KW-0285">Flavoprotein</keyword>
<evidence type="ECO:0000256" key="2">
    <source>
        <dbReference type="ARBA" id="ARBA00005005"/>
    </source>
</evidence>
<keyword evidence="8" id="KW-0274">FAD</keyword>
<dbReference type="Gene3D" id="1.10.540.10">
    <property type="entry name" value="Acyl-CoA dehydrogenase/oxidase, N-terminal domain"/>
    <property type="match status" value="1"/>
</dbReference>
<evidence type="ECO:0000256" key="8">
    <source>
        <dbReference type="ARBA" id="ARBA00022827"/>
    </source>
</evidence>
<dbReference type="InterPro" id="IPR009075">
    <property type="entry name" value="AcylCo_DH/oxidase_C"/>
</dbReference>
<dbReference type="GO" id="GO:0004466">
    <property type="term" value="F:long-chain fatty acyl-CoA dehydrogenase activity"/>
    <property type="evidence" value="ECO:0007669"/>
    <property type="project" value="UniProtKB-EC"/>
</dbReference>
<accession>A0A0B4XL80</accession>
<dbReference type="InterPro" id="IPR015396">
    <property type="entry name" value="FadE_C"/>
</dbReference>
<evidence type="ECO:0000256" key="4">
    <source>
        <dbReference type="ARBA" id="ARBA00012033"/>
    </source>
</evidence>
<dbReference type="SUPFAM" id="SSF56645">
    <property type="entry name" value="Acyl-CoA dehydrogenase NM domain-like"/>
    <property type="match status" value="1"/>
</dbReference>
<evidence type="ECO:0000256" key="1">
    <source>
        <dbReference type="ARBA" id="ARBA00001974"/>
    </source>
</evidence>
<organism evidence="17 18">
    <name type="scientific">Isoalcanivorax pacificus W11-5</name>
    <dbReference type="NCBI Taxonomy" id="391936"/>
    <lineage>
        <taxon>Bacteria</taxon>
        <taxon>Pseudomonadati</taxon>
        <taxon>Pseudomonadota</taxon>
        <taxon>Gammaproteobacteria</taxon>
        <taxon>Oceanospirillales</taxon>
        <taxon>Alcanivoracaceae</taxon>
        <taxon>Isoalcanivorax</taxon>
    </lineage>
</organism>
<dbReference type="InterPro" id="IPR013786">
    <property type="entry name" value="AcylCoA_DH/ox_N"/>
</dbReference>
<dbReference type="KEGG" id="apac:S7S_07325"/>
<sequence>MTLFVTALILLAVLCALFYFEVSLRTGSALFAGAWLALGIIAPALWHPLLLIPLVIVLAVLNVPALRMNLISKPVYGLLSKTMPSISDTEREALEAGSTWWEKELFCGKPDWQMYSGISLPTLTRDEQSFIDNEVEELCSMLDEWRIHHELKDLPQPVWQFLRDKGFFGLIIPREYGGREFSPYAQSRVMSKIASRSLTAAVTAMVPNSLGPGELLMKYGTDEQKQHWLPGLAAGKELPCFGLTGPEAGSDAGAIPDIGVVCKGEHDGKEVIGLRLNFSKRWITLAPVATVVGLAFKLEDPDGLLGDPSKTDYGITCALIPASHPGVETGRRHYPGAPFMNGPVTGKDVFIPVDWIIGGPDMAGKGWRMLIECLGAGRGISLPALATASGEVGYRSVGAFSRIRRQFNVEVGKFEGVQEASAEIAALAYTLEAQRHFVTKGLEDGIPSVMTSMAKYHATEMMRVLINHGMDIGGGRAIQLGPRNFMALPYQSIPIAITVEGANILTRSLMIFGQGSMRCHPYLYEELQTLTAEDSAQGLQDFDPLFFRHAGYTLSRVARMLVQGLTGARFSDVPDNADDFSRRWFQLLNRFSTILSVTADTALAILGGDLKRRELLSARLGDAHSQLLMASAILKFHAAQPSDRANDAHAEYALTRAFHLAQEALYEFYRNFPARVPAWLVKWVAFPIGRVIHAPDDELIRELGDLIMEPTSVRETLGSFTYISTDPKDALGRLETTYRKLLEVDDAWQAYLKAHSRGKLEGRSMTEQLGSAAAQGIIRDSDVQALLAYDAMRYDCLLTDAFEPEFFRQSQAPADDEGEAA</sequence>
<dbReference type="Pfam" id="PF00441">
    <property type="entry name" value="Acyl-CoA_dh_1"/>
    <property type="match status" value="1"/>
</dbReference>
<dbReference type="NCBIfam" id="NF007000">
    <property type="entry name" value="PRK09463.1"/>
    <property type="match status" value="1"/>
</dbReference>
<comment type="catalytic activity">
    <reaction evidence="11">
        <text>a long-chain 2,3-saturated fatty acyl-CoA + oxidized [electron-transfer flavoprotein] + H(+) = a long-chain (2E)-enoyl-CoA + reduced [electron-transfer flavoprotein]</text>
        <dbReference type="Rhea" id="RHEA:17721"/>
        <dbReference type="Rhea" id="RHEA-COMP:10685"/>
        <dbReference type="Rhea" id="RHEA-COMP:10686"/>
        <dbReference type="ChEBI" id="CHEBI:15378"/>
        <dbReference type="ChEBI" id="CHEBI:57692"/>
        <dbReference type="ChEBI" id="CHEBI:58307"/>
        <dbReference type="ChEBI" id="CHEBI:83721"/>
        <dbReference type="ChEBI" id="CHEBI:83727"/>
        <dbReference type="EC" id="1.3.8.8"/>
    </reaction>
</comment>
<keyword evidence="18" id="KW-1185">Reference proteome</keyword>
<evidence type="ECO:0000256" key="9">
    <source>
        <dbReference type="ARBA" id="ARBA00023002"/>
    </source>
</evidence>
<gene>
    <name evidence="17" type="ORF">S7S_07325</name>
</gene>
<feature type="domain" description="Acyl-CoA dehydrogenase C-terminal bacterial-type" evidence="16">
    <location>
        <begin position="517"/>
        <end position="802"/>
    </location>
</feature>
<evidence type="ECO:0000256" key="7">
    <source>
        <dbReference type="ARBA" id="ARBA00022630"/>
    </source>
</evidence>
<dbReference type="InterPro" id="IPR050741">
    <property type="entry name" value="Acyl-CoA_dehydrogenase"/>
</dbReference>
<dbReference type="Pfam" id="PF02771">
    <property type="entry name" value="Acyl-CoA_dh_N"/>
    <property type="match status" value="1"/>
</dbReference>
<keyword evidence="12" id="KW-1133">Transmembrane helix</keyword>
<evidence type="ECO:0000259" key="15">
    <source>
        <dbReference type="Pfam" id="PF02771"/>
    </source>
</evidence>
<dbReference type="EC" id="1.3.8.7" evidence="4"/>
<dbReference type="EC" id="1.3.8.8" evidence="5"/>
<comment type="similarity">
    <text evidence="3">Belongs to the acyl-CoA dehydrogenase family.</text>
</comment>
<evidence type="ECO:0000256" key="5">
    <source>
        <dbReference type="ARBA" id="ARBA00012040"/>
    </source>
</evidence>
<evidence type="ECO:0000256" key="3">
    <source>
        <dbReference type="ARBA" id="ARBA00009347"/>
    </source>
</evidence>
<dbReference type="GO" id="GO:0070991">
    <property type="term" value="F:medium-chain fatty acyl-CoA dehydrogenase activity"/>
    <property type="evidence" value="ECO:0007669"/>
    <property type="project" value="UniProtKB-EC"/>
</dbReference>
<feature type="domain" description="Acyl-CoA dehydrogenase/oxidase C-terminal" evidence="13">
    <location>
        <begin position="364"/>
        <end position="503"/>
    </location>
</feature>
<dbReference type="FunFam" id="1.10.540.10:FF:000004">
    <property type="entry name" value="Acyl-CoA dehydrogenase"/>
    <property type="match status" value="1"/>
</dbReference>
<dbReference type="GO" id="GO:0050660">
    <property type="term" value="F:flavin adenine dinucleotide binding"/>
    <property type="evidence" value="ECO:0007669"/>
    <property type="project" value="InterPro"/>
</dbReference>
<comment type="catalytic activity">
    <reaction evidence="10">
        <text>a medium-chain 2,3-saturated fatty acyl-CoA + oxidized [electron-transfer flavoprotein] + H(+) = a medium-chain (2E)-enoyl-CoA + reduced [electron-transfer flavoprotein]</text>
        <dbReference type="Rhea" id="RHEA:14477"/>
        <dbReference type="Rhea" id="RHEA-COMP:10685"/>
        <dbReference type="Rhea" id="RHEA-COMP:10686"/>
        <dbReference type="ChEBI" id="CHEBI:15378"/>
        <dbReference type="ChEBI" id="CHEBI:57692"/>
        <dbReference type="ChEBI" id="CHEBI:58307"/>
        <dbReference type="ChEBI" id="CHEBI:83723"/>
        <dbReference type="ChEBI" id="CHEBI:83726"/>
        <dbReference type="EC" id="1.3.8.7"/>
    </reaction>
</comment>
<name>A0A0B4XL80_9GAMM</name>
<dbReference type="NCBIfam" id="NF009586">
    <property type="entry name" value="PRK13026.1"/>
    <property type="match status" value="1"/>
</dbReference>
<dbReference type="STRING" id="391936.S7S_07325"/>
<dbReference type="Gene3D" id="1.20.140.10">
    <property type="entry name" value="Butyryl-CoA Dehydrogenase, subunit A, domain 3"/>
    <property type="match status" value="1"/>
</dbReference>
<evidence type="ECO:0000256" key="12">
    <source>
        <dbReference type="SAM" id="Phobius"/>
    </source>
</evidence>
<feature type="domain" description="Acyl-CoA dehydrogenase/oxidase N-terminal" evidence="15">
    <location>
        <begin position="130"/>
        <end position="236"/>
    </location>
</feature>
<evidence type="ECO:0000256" key="6">
    <source>
        <dbReference type="ARBA" id="ARBA00020144"/>
    </source>
</evidence>
<evidence type="ECO:0000256" key="11">
    <source>
        <dbReference type="ARBA" id="ARBA00049247"/>
    </source>
</evidence>
<protein>
    <recommendedName>
        <fullName evidence="6">Acyl-coenzyme A dehydrogenase</fullName>
        <ecNumber evidence="4">1.3.8.7</ecNumber>
        <ecNumber evidence="5">1.3.8.8</ecNumber>
    </recommendedName>
</protein>
<dbReference type="InterPro" id="IPR037069">
    <property type="entry name" value="AcylCoA_DH/ox_N_sf"/>
</dbReference>
<dbReference type="GO" id="GO:0033539">
    <property type="term" value="P:fatty acid beta-oxidation using acyl-CoA dehydrogenase"/>
    <property type="evidence" value="ECO:0007669"/>
    <property type="project" value="InterPro"/>
</dbReference>
<dbReference type="InterPro" id="IPR006091">
    <property type="entry name" value="Acyl-CoA_Oxase/DH_mid-dom"/>
</dbReference>
<evidence type="ECO:0000259" key="16">
    <source>
        <dbReference type="Pfam" id="PF09317"/>
    </source>
</evidence>
<dbReference type="Pfam" id="PF09317">
    <property type="entry name" value="ACDH_C"/>
    <property type="match status" value="1"/>
</dbReference>
<dbReference type="EMBL" id="CP004387">
    <property type="protein sequence ID" value="AJD47881.1"/>
    <property type="molecule type" value="Genomic_DNA"/>
</dbReference>
<keyword evidence="12" id="KW-0812">Transmembrane</keyword>
<dbReference type="AlphaFoldDB" id="A0A0B4XL80"/>
<comment type="cofactor">
    <cofactor evidence="1">
        <name>FAD</name>
        <dbReference type="ChEBI" id="CHEBI:57692"/>
    </cofactor>
</comment>
<dbReference type="Gene3D" id="2.40.110.10">
    <property type="entry name" value="Butyryl-CoA Dehydrogenase, subunit A, domain 2"/>
    <property type="match status" value="1"/>
</dbReference>
<evidence type="ECO:0000313" key="18">
    <source>
        <dbReference type="Proteomes" id="UP000006764"/>
    </source>
</evidence>
<dbReference type="HOGENOM" id="CLU_012192_0_0_6"/>
<dbReference type="GO" id="GO:0005737">
    <property type="term" value="C:cytoplasm"/>
    <property type="evidence" value="ECO:0007669"/>
    <property type="project" value="TreeGrafter"/>
</dbReference>
<dbReference type="OrthoDB" id="9802447at2"/>
<comment type="pathway">
    <text evidence="2">Lipid metabolism; fatty acid beta-oxidation.</text>
</comment>
<reference evidence="17 18" key="1">
    <citation type="journal article" date="2012" name="J. Bacteriol.">
        <title>Genome sequence of an alkane-degrading bacterium, Alcanivorax pacificus type strain W11-5, isolated from deep sea sediment.</title>
        <authorList>
            <person name="Lai Q."/>
            <person name="Shao Z."/>
        </authorList>
    </citation>
    <scope>NUCLEOTIDE SEQUENCE [LARGE SCALE GENOMIC DNA]</scope>
    <source>
        <strain evidence="17 18">W11-5</strain>
    </source>
</reference>
<dbReference type="InterPro" id="IPR036250">
    <property type="entry name" value="AcylCo_DH-like_C"/>
</dbReference>
<dbReference type="PANTHER" id="PTHR48083">
    <property type="entry name" value="MEDIUM-CHAIN SPECIFIC ACYL-COA DEHYDROGENASE, MITOCHONDRIAL-RELATED"/>
    <property type="match status" value="1"/>
</dbReference>
<dbReference type="PANTHER" id="PTHR48083:SF33">
    <property type="entry name" value="ACYL-COENZYME A DEHYDROGENASE"/>
    <property type="match status" value="1"/>
</dbReference>